<dbReference type="Proteomes" id="UP001189757">
    <property type="component" value="Unassembled WGS sequence"/>
</dbReference>
<sequence>MRESLKKQDFSRTPTDEHSTGRRIAPAVPGGLQATVDSSPRMVAQRAKLQSLSSGAHPPVVQGQFIYDDDPIDNEKSAQKLGRQLFGKAPKAKSKVAALVALATDGEDHGTLSEHALRTMIEGEQFTLEQKGRRLHTRRNTEASYPEERSLTYQHLEQGKVNHKKRKRKSSNDGSDADAEEEAEPVGDFSYVDLNTILTQATTDMEPAQVKLATETAVKKFKVRELSVDADMNPDVQLMVQHALQYQAFNHPQLKGRGKKGPTARDRKQNAFRSFELEKSKALLVQDAEDNFMHTLPPRPVEGSSSEHAFSALLDVNRPLPKSPLDGATYKAVYLSTRDILHKAYEAADAPSPNAENFFGQRLHFNHAFAQQLTEMDGSHLETTDDATEYMQTALGFPKFKTDAVESDDDISDDESFKPQSEKMIVDEDESIFDNKPKMDLFRVALGTYSKMSSQKALVDRLDTAQQPLGEERTSTAEKRDRRHTKRRKLIDARVKWGRDKHQADFSVTRSEHDYYKKKIALMEDVEDGLWKEYFAAADEEEQKALEGQINKLSDVRETFKAFYQETPVKSLKQRRLTSTKWKARKANKPVFGPVGSEDSLKKHLSE</sequence>
<accession>A0ABM9KDA5</accession>
<proteinExistence type="predicted"/>
<feature type="compositionally biased region" description="Basic and acidic residues" evidence="1">
    <location>
        <begin position="1"/>
        <end position="20"/>
    </location>
</feature>
<reference evidence="2 3" key="1">
    <citation type="submission" date="2023-07" db="EMBL/GenBank/DDBJ databases">
        <authorList>
            <person name="Peeters C."/>
        </authorList>
    </citation>
    <scope>NUCLEOTIDE SEQUENCE [LARGE SCALE GENOMIC DNA]</scope>
    <source>
        <strain evidence="2 3">LMG 18101</strain>
    </source>
</reference>
<feature type="region of interest" description="Disordered" evidence="1">
    <location>
        <begin position="464"/>
        <end position="485"/>
    </location>
</feature>
<feature type="region of interest" description="Disordered" evidence="1">
    <location>
        <begin position="576"/>
        <end position="607"/>
    </location>
</feature>
<feature type="compositionally biased region" description="Basic residues" evidence="1">
    <location>
        <begin position="576"/>
        <end position="588"/>
    </location>
</feature>
<dbReference type="RefSeq" id="WP_316682750.1">
    <property type="nucleotide sequence ID" value="NZ_CATZLL010000022.1"/>
</dbReference>
<protein>
    <recommendedName>
        <fullName evidence="4">Type III effector protein</fullName>
    </recommendedName>
</protein>
<gene>
    <name evidence="2" type="ORF">LMG18101_04956</name>
</gene>
<feature type="region of interest" description="Disordered" evidence="1">
    <location>
        <begin position="123"/>
        <end position="185"/>
    </location>
</feature>
<feature type="compositionally biased region" description="Basic and acidic residues" evidence="1">
    <location>
        <begin position="470"/>
        <end position="480"/>
    </location>
</feature>
<feature type="compositionally biased region" description="Acidic residues" evidence="1">
    <location>
        <begin position="175"/>
        <end position="185"/>
    </location>
</feature>
<organism evidence="2 3">
    <name type="scientific">Ralstonia flaminis</name>
    <dbReference type="NCBI Taxonomy" id="3058597"/>
    <lineage>
        <taxon>Bacteria</taxon>
        <taxon>Pseudomonadati</taxon>
        <taxon>Pseudomonadota</taxon>
        <taxon>Betaproteobacteria</taxon>
        <taxon>Burkholderiales</taxon>
        <taxon>Burkholderiaceae</taxon>
        <taxon>Ralstonia</taxon>
    </lineage>
</organism>
<dbReference type="EMBL" id="CATZLL010000022">
    <property type="protein sequence ID" value="CAJ0822339.1"/>
    <property type="molecule type" value="Genomic_DNA"/>
</dbReference>
<comment type="caution">
    <text evidence="2">The sequence shown here is derived from an EMBL/GenBank/DDBJ whole genome shotgun (WGS) entry which is preliminary data.</text>
</comment>
<evidence type="ECO:0000313" key="2">
    <source>
        <dbReference type="EMBL" id="CAJ0822339.1"/>
    </source>
</evidence>
<evidence type="ECO:0000313" key="3">
    <source>
        <dbReference type="Proteomes" id="UP001189757"/>
    </source>
</evidence>
<keyword evidence="3" id="KW-1185">Reference proteome</keyword>
<name>A0ABM9KDA5_9RALS</name>
<feature type="region of interest" description="Disordered" evidence="1">
    <location>
        <begin position="1"/>
        <end position="35"/>
    </location>
</feature>
<evidence type="ECO:0000256" key="1">
    <source>
        <dbReference type="SAM" id="MobiDB-lite"/>
    </source>
</evidence>
<evidence type="ECO:0008006" key="4">
    <source>
        <dbReference type="Google" id="ProtNLM"/>
    </source>
</evidence>